<reference evidence="13" key="1">
    <citation type="submission" date="2025-08" db="UniProtKB">
        <authorList>
            <consortium name="RefSeq"/>
        </authorList>
    </citation>
    <scope>IDENTIFICATION</scope>
    <source>
        <tissue evidence="13">Leaves</tissue>
    </source>
</reference>
<keyword evidence="6" id="KW-0238">DNA-binding</keyword>
<gene>
    <name evidence="13" type="primary">LOC109007516</name>
</gene>
<dbReference type="GeneID" id="109007516"/>
<evidence type="ECO:0000256" key="3">
    <source>
        <dbReference type="ARBA" id="ARBA00022692"/>
    </source>
</evidence>
<feature type="region of interest" description="Disordered" evidence="11">
    <location>
        <begin position="286"/>
        <end position="308"/>
    </location>
</feature>
<dbReference type="Gramene" id="Jr16_04880_p1">
    <property type="protein sequence ID" value="cds.Jr16_04880_p1"/>
    <property type="gene ID" value="Jr16_04880"/>
</dbReference>
<evidence type="ECO:0000256" key="8">
    <source>
        <dbReference type="ARBA" id="ARBA00023159"/>
    </source>
</evidence>
<feature type="compositionally biased region" description="Polar residues" evidence="11">
    <location>
        <begin position="286"/>
        <end position="301"/>
    </location>
</feature>
<keyword evidence="3" id="KW-0812">Transmembrane</keyword>
<evidence type="ECO:0000256" key="6">
    <source>
        <dbReference type="ARBA" id="ARBA00023125"/>
    </source>
</evidence>
<dbReference type="AlphaFoldDB" id="A0A2I4GFS9"/>
<keyword evidence="8" id="KW-0010">Activator</keyword>
<dbReference type="Pfam" id="PF02365">
    <property type="entry name" value="NAM"/>
    <property type="match status" value="1"/>
</dbReference>
<dbReference type="Gene3D" id="2.170.150.80">
    <property type="entry name" value="NAC domain"/>
    <property type="match status" value="1"/>
</dbReference>
<evidence type="ECO:0000256" key="1">
    <source>
        <dbReference type="ARBA" id="ARBA00004123"/>
    </source>
</evidence>
<dbReference type="SUPFAM" id="SSF101941">
    <property type="entry name" value="NAC domain"/>
    <property type="match status" value="1"/>
</dbReference>
<evidence type="ECO:0000256" key="10">
    <source>
        <dbReference type="ARBA" id="ARBA00023242"/>
    </source>
</evidence>
<comment type="subcellular location">
    <subcellularLocation>
        <location evidence="2">Membrane</location>
        <topology evidence="2">Single-pass membrane protein</topology>
    </subcellularLocation>
    <subcellularLocation>
        <location evidence="1">Nucleus</location>
    </subcellularLocation>
</comment>
<organism evidence="12 13">
    <name type="scientific">Juglans regia</name>
    <name type="common">English walnut</name>
    <dbReference type="NCBI Taxonomy" id="51240"/>
    <lineage>
        <taxon>Eukaryota</taxon>
        <taxon>Viridiplantae</taxon>
        <taxon>Streptophyta</taxon>
        <taxon>Embryophyta</taxon>
        <taxon>Tracheophyta</taxon>
        <taxon>Spermatophyta</taxon>
        <taxon>Magnoliopsida</taxon>
        <taxon>eudicotyledons</taxon>
        <taxon>Gunneridae</taxon>
        <taxon>Pentapetalae</taxon>
        <taxon>rosids</taxon>
        <taxon>fabids</taxon>
        <taxon>Fagales</taxon>
        <taxon>Juglandaceae</taxon>
        <taxon>Juglans</taxon>
    </lineage>
</organism>
<dbReference type="InterPro" id="IPR036093">
    <property type="entry name" value="NAC_dom_sf"/>
</dbReference>
<feature type="compositionally biased region" description="Polar residues" evidence="11">
    <location>
        <begin position="495"/>
        <end position="504"/>
    </location>
</feature>
<dbReference type="Proteomes" id="UP000235220">
    <property type="component" value="Chromosome 16"/>
</dbReference>
<dbReference type="PANTHER" id="PTHR31744:SF216">
    <property type="entry name" value="NAC TRANSCRIPTION FACTOR"/>
    <property type="match status" value="1"/>
</dbReference>
<dbReference type="GO" id="GO:0016020">
    <property type="term" value="C:membrane"/>
    <property type="evidence" value="ECO:0007669"/>
    <property type="project" value="UniProtKB-SubCell"/>
</dbReference>
<evidence type="ECO:0000313" key="13">
    <source>
        <dbReference type="RefSeq" id="XP_018842747.1"/>
    </source>
</evidence>
<sequence>MVLSVKRSPVCACVWLCVWGVMDTLSLKLPRGFRFSPTEQELIDYHLCSKINGKNHEDIYFIREVQFYKWEPWDLPDMSGIVSKDREWFFFSPQELKHRTGNRSNRATETGYWKSTGQDRRIMSGSTLIGMKKTLVFYLGRSPTGIRTPWVMHEYRTTQKELNGTNPGQNPFLLCRLFDKQTKSSKGPNFNDARPATGLEEAEPDLAVASASEVQAEDNGTINEYSNYENSHGTISDTTEIVESDDNNSSACFAEFILTEDDLQLEEEIRRVLNPLDCEPLSSLISSSNKPVVSSPATAKSSLKEAESEPAEADDYLKLFYHEDNYDGIFYPECNQISDNVYTAKNQMAGATPCEGDLQSEDGLAMSDLSQGTIDWNLPFQFFPSSPSDMHKESDPFCISDAVTNDLNSSHGGVCLQYDLNGYPYIPIMSGSQKNLTFGCETGKSAVSSRDNGSCSGSDMEIEDLLLEPTFEDSEEVNKRKASSGFLNPEPISSMEGSGPSNQIIGSDLTPMNYWY</sequence>
<evidence type="ECO:0000256" key="5">
    <source>
        <dbReference type="ARBA" id="ARBA00023015"/>
    </source>
</evidence>
<evidence type="ECO:0000256" key="9">
    <source>
        <dbReference type="ARBA" id="ARBA00023163"/>
    </source>
</evidence>
<name>A0A2I4GFS9_JUGRE</name>
<dbReference type="PROSITE" id="PS51005">
    <property type="entry name" value="NAC"/>
    <property type="match status" value="1"/>
</dbReference>
<dbReference type="GO" id="GO:0006355">
    <property type="term" value="P:regulation of DNA-templated transcription"/>
    <property type="evidence" value="ECO:0007669"/>
    <property type="project" value="InterPro"/>
</dbReference>
<keyword evidence="9" id="KW-0804">Transcription</keyword>
<protein>
    <submittedName>
        <fullName evidence="13">NAC domain-containing protein 91-like</fullName>
    </submittedName>
</protein>
<keyword evidence="7" id="KW-0472">Membrane</keyword>
<keyword evidence="12" id="KW-1185">Reference proteome</keyword>
<dbReference type="OrthoDB" id="1646653at2759"/>
<dbReference type="GO" id="GO:0005634">
    <property type="term" value="C:nucleus"/>
    <property type="evidence" value="ECO:0007669"/>
    <property type="project" value="UniProtKB-SubCell"/>
</dbReference>
<dbReference type="PANTHER" id="PTHR31744">
    <property type="entry name" value="PROTEIN CUP-SHAPED COTYLEDON 2-RELATED"/>
    <property type="match status" value="1"/>
</dbReference>
<evidence type="ECO:0000256" key="2">
    <source>
        <dbReference type="ARBA" id="ARBA00004167"/>
    </source>
</evidence>
<keyword evidence="10" id="KW-0539">Nucleus</keyword>
<dbReference type="GO" id="GO:0000976">
    <property type="term" value="F:transcription cis-regulatory region binding"/>
    <property type="evidence" value="ECO:0007669"/>
    <property type="project" value="UniProtKB-ARBA"/>
</dbReference>
<dbReference type="STRING" id="51240.A0A2I4GFS9"/>
<dbReference type="KEGG" id="jre:109007516"/>
<accession>A0A2I4GFS9</accession>
<evidence type="ECO:0000256" key="4">
    <source>
        <dbReference type="ARBA" id="ARBA00022989"/>
    </source>
</evidence>
<feature type="region of interest" description="Disordered" evidence="11">
    <location>
        <begin position="472"/>
        <end position="504"/>
    </location>
</feature>
<proteinExistence type="predicted"/>
<dbReference type="RefSeq" id="XP_018842747.1">
    <property type="nucleotide sequence ID" value="XM_018987202.2"/>
</dbReference>
<evidence type="ECO:0000313" key="12">
    <source>
        <dbReference type="Proteomes" id="UP000235220"/>
    </source>
</evidence>
<evidence type="ECO:0000256" key="11">
    <source>
        <dbReference type="SAM" id="MobiDB-lite"/>
    </source>
</evidence>
<keyword evidence="5" id="KW-0805">Transcription regulation</keyword>
<dbReference type="InterPro" id="IPR003441">
    <property type="entry name" value="NAC-dom"/>
</dbReference>
<evidence type="ECO:0000256" key="7">
    <source>
        <dbReference type="ARBA" id="ARBA00023136"/>
    </source>
</evidence>
<keyword evidence="4" id="KW-1133">Transmembrane helix</keyword>